<organism evidence="3 4">
    <name type="scientific">Ruficoccus amylovorans</name>
    <dbReference type="NCBI Taxonomy" id="1804625"/>
    <lineage>
        <taxon>Bacteria</taxon>
        <taxon>Pseudomonadati</taxon>
        <taxon>Verrucomicrobiota</taxon>
        <taxon>Opitutia</taxon>
        <taxon>Puniceicoccales</taxon>
        <taxon>Cerasicoccaceae</taxon>
        <taxon>Ruficoccus</taxon>
    </lineage>
</organism>
<dbReference type="GO" id="GO:0017004">
    <property type="term" value="P:cytochrome complex assembly"/>
    <property type="evidence" value="ECO:0007669"/>
    <property type="project" value="InterPro"/>
</dbReference>
<feature type="transmembrane region" description="Helical" evidence="1">
    <location>
        <begin position="135"/>
        <end position="160"/>
    </location>
</feature>
<keyword evidence="4" id="KW-1185">Reference proteome</keyword>
<dbReference type="Pfam" id="PF01578">
    <property type="entry name" value="Cytochrom_C_asm"/>
    <property type="match status" value="1"/>
</dbReference>
<dbReference type="InterPro" id="IPR002541">
    <property type="entry name" value="Cyt_c_assembly"/>
</dbReference>
<keyword evidence="1" id="KW-0812">Transmembrane</keyword>
<accession>A0A842HCK5</accession>
<dbReference type="AlphaFoldDB" id="A0A842HCK5"/>
<dbReference type="RefSeq" id="WP_185674965.1">
    <property type="nucleotide sequence ID" value="NZ_JACHVB010000020.1"/>
</dbReference>
<name>A0A842HCK5_9BACT</name>
<evidence type="ECO:0000256" key="1">
    <source>
        <dbReference type="SAM" id="Phobius"/>
    </source>
</evidence>
<reference evidence="3 4" key="1">
    <citation type="submission" date="2020-07" db="EMBL/GenBank/DDBJ databases">
        <authorList>
            <person name="Feng X."/>
        </authorList>
    </citation>
    <scope>NUCLEOTIDE SEQUENCE [LARGE SCALE GENOMIC DNA]</scope>
    <source>
        <strain evidence="3 4">JCM31066</strain>
    </source>
</reference>
<evidence type="ECO:0000313" key="4">
    <source>
        <dbReference type="Proteomes" id="UP000546464"/>
    </source>
</evidence>
<sequence>MSPDLHTGHPLFWIGTVLYALSFLFALVSISSEQRLIRSVFMTLLAGGFLFQSLGLYFRGIEERAFPLTNPFEILQVLSWSAVCVNLILRPLFRLSLLNFFSAGLATLLGALSLANLHWDYNAVPTHIGSNPWVGFHAVLAVFSYGVFGVLAITSLMYLIQNYGLNRRRAGALFSLLPAIRQLEDINSKLIVFGVSVLTVSVAIGCLNWIALPGTIGALKLSVAIAVWAAYLVLLFLRNTNRLIASPFARACVILFVAALVSLWPLMLRTAPETPATGTGMYDDASR</sequence>
<protein>
    <submittedName>
        <fullName evidence="3">Cytochrome c biogenesis protein CcsA</fullName>
    </submittedName>
</protein>
<comment type="caution">
    <text evidence="3">The sequence shown here is derived from an EMBL/GenBank/DDBJ whole genome shotgun (WGS) entry which is preliminary data.</text>
</comment>
<evidence type="ECO:0000259" key="2">
    <source>
        <dbReference type="Pfam" id="PF01578"/>
    </source>
</evidence>
<feature type="transmembrane region" description="Helical" evidence="1">
    <location>
        <begin position="96"/>
        <end position="115"/>
    </location>
</feature>
<proteinExistence type="predicted"/>
<feature type="transmembrane region" description="Helical" evidence="1">
    <location>
        <begin position="217"/>
        <end position="236"/>
    </location>
</feature>
<dbReference type="Proteomes" id="UP000546464">
    <property type="component" value="Unassembled WGS sequence"/>
</dbReference>
<feature type="transmembrane region" description="Helical" evidence="1">
    <location>
        <begin position="12"/>
        <end position="28"/>
    </location>
</feature>
<feature type="transmembrane region" description="Helical" evidence="1">
    <location>
        <begin position="40"/>
        <end position="58"/>
    </location>
</feature>
<dbReference type="EMBL" id="JACHVB010000020">
    <property type="protein sequence ID" value="MBC2593980.1"/>
    <property type="molecule type" value="Genomic_DNA"/>
</dbReference>
<dbReference type="GO" id="GO:0020037">
    <property type="term" value="F:heme binding"/>
    <property type="evidence" value="ECO:0007669"/>
    <property type="project" value="InterPro"/>
</dbReference>
<evidence type="ECO:0000313" key="3">
    <source>
        <dbReference type="EMBL" id="MBC2593980.1"/>
    </source>
</evidence>
<feature type="transmembrane region" description="Helical" evidence="1">
    <location>
        <begin position="70"/>
        <end position="89"/>
    </location>
</feature>
<feature type="transmembrane region" description="Helical" evidence="1">
    <location>
        <begin position="190"/>
        <end position="211"/>
    </location>
</feature>
<feature type="transmembrane region" description="Helical" evidence="1">
    <location>
        <begin position="248"/>
        <end position="267"/>
    </location>
</feature>
<feature type="domain" description="Cytochrome c assembly protein" evidence="2">
    <location>
        <begin position="72"/>
        <end position="260"/>
    </location>
</feature>
<keyword evidence="1" id="KW-0472">Membrane</keyword>
<keyword evidence="1" id="KW-1133">Transmembrane helix</keyword>
<gene>
    <name evidence="3" type="primary">ccsA</name>
    <name evidence="3" type="ORF">H5P28_06865</name>
</gene>